<dbReference type="InterPro" id="IPR011701">
    <property type="entry name" value="MFS"/>
</dbReference>
<feature type="region of interest" description="Disordered" evidence="6">
    <location>
        <begin position="499"/>
        <end position="518"/>
    </location>
</feature>
<keyword evidence="2" id="KW-0813">Transport</keyword>
<evidence type="ECO:0000313" key="9">
    <source>
        <dbReference type="EMBL" id="KAK9418078.1"/>
    </source>
</evidence>
<evidence type="ECO:0000256" key="6">
    <source>
        <dbReference type="SAM" id="MobiDB-lite"/>
    </source>
</evidence>
<dbReference type="Proteomes" id="UP001408356">
    <property type="component" value="Unassembled WGS sequence"/>
</dbReference>
<keyword evidence="5 7" id="KW-0472">Membrane</keyword>
<feature type="transmembrane region" description="Helical" evidence="7">
    <location>
        <begin position="187"/>
        <end position="205"/>
    </location>
</feature>
<dbReference type="SUPFAM" id="SSF103473">
    <property type="entry name" value="MFS general substrate transporter"/>
    <property type="match status" value="1"/>
</dbReference>
<feature type="transmembrane region" description="Helical" evidence="7">
    <location>
        <begin position="286"/>
        <end position="309"/>
    </location>
</feature>
<gene>
    <name evidence="9" type="ORF">SUNI508_08507</name>
</gene>
<sequence>MAGDQEHDKRAVEIVEHAPDPHRRRDAAADFLNKNPEGRVVISPDDDKRVLRRIDCIILPMMLFVYFLQGLDKATLSYASVFGLISDTGLMGEQYSWLGSIVYLAQLVMQPLLAYLLVRLPIGKFTSVMVLGWGITLSCMATANSFGGLLATRFLLGAFEASVAPSFIAITQMWWRRREQTVRASSWYAMNGFTFMFGSLITWGIGHISSHLHSYQIIFLFFGLVTVVFSFVMFWFMPDSPMEAKFLNDNDKLIAVERLRMNQMGVVSREWSNDQLKEALLDPKTWFWFCLIFAISVPSGGISTFGPLIISTFGFDKFQTILFNIPFGAVQFLACIGSAFLAQKIKRKGPVIALLCLPAIAGCVILIALPHEASHKAPLLAGYYILSVYPGITPLIYSWSSQNTAGDTKRKCTSAVLFIGQSAGNVIGPLLYTQTESPSYSRGLRSNLSLFCVIVILVGITSAYLGYLNKSHSKKRVVMGKSAVIVDTSLESTERAAAMQGTGVNESGTAEEQPSTTEALGEHAFENLTDLENEEFIFIF</sequence>
<keyword evidence="3 7" id="KW-0812">Transmembrane</keyword>
<feature type="compositionally biased region" description="Polar residues" evidence="6">
    <location>
        <begin position="502"/>
        <end position="518"/>
    </location>
</feature>
<evidence type="ECO:0000256" key="5">
    <source>
        <dbReference type="ARBA" id="ARBA00023136"/>
    </source>
</evidence>
<evidence type="ECO:0000256" key="4">
    <source>
        <dbReference type="ARBA" id="ARBA00022989"/>
    </source>
</evidence>
<proteinExistence type="predicted"/>
<accession>A0ABR2UUC1</accession>
<dbReference type="Pfam" id="PF07690">
    <property type="entry name" value="MFS_1"/>
    <property type="match status" value="1"/>
</dbReference>
<feature type="transmembrane region" description="Helical" evidence="7">
    <location>
        <begin position="412"/>
        <end position="432"/>
    </location>
</feature>
<feature type="transmembrane region" description="Helical" evidence="7">
    <location>
        <begin position="381"/>
        <end position="400"/>
    </location>
</feature>
<evidence type="ECO:0000256" key="7">
    <source>
        <dbReference type="SAM" id="Phobius"/>
    </source>
</evidence>
<comment type="subcellular location">
    <subcellularLocation>
        <location evidence="1">Membrane</location>
        <topology evidence="1">Multi-pass membrane protein</topology>
    </subcellularLocation>
</comment>
<feature type="transmembrane region" description="Helical" evidence="7">
    <location>
        <begin position="217"/>
        <end position="237"/>
    </location>
</feature>
<feature type="transmembrane region" description="Helical" evidence="7">
    <location>
        <begin position="154"/>
        <end position="175"/>
    </location>
</feature>
<dbReference type="Gene3D" id="1.20.1250.20">
    <property type="entry name" value="MFS general substrate transporter like domains"/>
    <property type="match status" value="2"/>
</dbReference>
<evidence type="ECO:0000256" key="1">
    <source>
        <dbReference type="ARBA" id="ARBA00004141"/>
    </source>
</evidence>
<feature type="transmembrane region" description="Helical" evidence="7">
    <location>
        <begin position="97"/>
        <end position="118"/>
    </location>
</feature>
<evidence type="ECO:0000256" key="3">
    <source>
        <dbReference type="ARBA" id="ARBA00022692"/>
    </source>
</evidence>
<evidence type="ECO:0000256" key="2">
    <source>
        <dbReference type="ARBA" id="ARBA00022448"/>
    </source>
</evidence>
<feature type="transmembrane region" description="Helical" evidence="7">
    <location>
        <begin position="448"/>
        <end position="467"/>
    </location>
</feature>
<keyword evidence="4 7" id="KW-1133">Transmembrane helix</keyword>
<feature type="domain" description="Major facilitator superfamily (MFS) profile" evidence="8">
    <location>
        <begin position="58"/>
        <end position="470"/>
    </location>
</feature>
<comment type="caution">
    <text evidence="9">The sequence shown here is derived from an EMBL/GenBank/DDBJ whole genome shotgun (WGS) entry which is preliminary data.</text>
</comment>
<evidence type="ECO:0000313" key="10">
    <source>
        <dbReference type="Proteomes" id="UP001408356"/>
    </source>
</evidence>
<keyword evidence="10" id="KW-1185">Reference proteome</keyword>
<protein>
    <submittedName>
        <fullName evidence="9">MFS general substrate transporter</fullName>
    </submittedName>
</protein>
<reference evidence="9 10" key="1">
    <citation type="journal article" date="2024" name="J. Plant Pathol.">
        <title>Sequence and assembly of the genome of Seiridium unicorne, isolate CBS 538.82, causal agent of cypress canker disease.</title>
        <authorList>
            <person name="Scali E."/>
            <person name="Rocca G.D."/>
            <person name="Danti R."/>
            <person name="Garbelotto M."/>
            <person name="Barberini S."/>
            <person name="Baroncelli R."/>
            <person name="Emiliani G."/>
        </authorList>
    </citation>
    <scope>NUCLEOTIDE SEQUENCE [LARGE SCALE GENOMIC DNA]</scope>
    <source>
        <strain evidence="9 10">BM-138-508</strain>
    </source>
</reference>
<dbReference type="InterPro" id="IPR036259">
    <property type="entry name" value="MFS_trans_sf"/>
</dbReference>
<dbReference type="PROSITE" id="PS50850">
    <property type="entry name" value="MFS"/>
    <property type="match status" value="1"/>
</dbReference>
<evidence type="ECO:0000259" key="8">
    <source>
        <dbReference type="PROSITE" id="PS50850"/>
    </source>
</evidence>
<name>A0ABR2UUC1_9PEZI</name>
<feature type="transmembrane region" description="Helical" evidence="7">
    <location>
        <begin position="349"/>
        <end position="369"/>
    </location>
</feature>
<feature type="transmembrane region" description="Helical" evidence="7">
    <location>
        <begin position="57"/>
        <end position="85"/>
    </location>
</feature>
<dbReference type="EMBL" id="JARVKF010000394">
    <property type="protein sequence ID" value="KAK9418078.1"/>
    <property type="molecule type" value="Genomic_DNA"/>
</dbReference>
<dbReference type="PANTHER" id="PTHR43791:SF59">
    <property type="entry name" value="TRANSPORTER, PUTATIVE (AFU_ORTHOLOGUE AFUA_1G06550)-RELATED"/>
    <property type="match status" value="1"/>
</dbReference>
<dbReference type="InterPro" id="IPR020846">
    <property type="entry name" value="MFS_dom"/>
</dbReference>
<organism evidence="9 10">
    <name type="scientific">Seiridium unicorne</name>
    <dbReference type="NCBI Taxonomy" id="138068"/>
    <lineage>
        <taxon>Eukaryota</taxon>
        <taxon>Fungi</taxon>
        <taxon>Dikarya</taxon>
        <taxon>Ascomycota</taxon>
        <taxon>Pezizomycotina</taxon>
        <taxon>Sordariomycetes</taxon>
        <taxon>Xylariomycetidae</taxon>
        <taxon>Amphisphaeriales</taxon>
        <taxon>Sporocadaceae</taxon>
        <taxon>Seiridium</taxon>
    </lineage>
</organism>
<feature type="transmembrane region" description="Helical" evidence="7">
    <location>
        <begin position="321"/>
        <end position="342"/>
    </location>
</feature>
<feature type="transmembrane region" description="Helical" evidence="7">
    <location>
        <begin position="130"/>
        <end position="148"/>
    </location>
</feature>
<dbReference type="PANTHER" id="PTHR43791">
    <property type="entry name" value="PERMEASE-RELATED"/>
    <property type="match status" value="1"/>
</dbReference>